<dbReference type="Proteomes" id="UP000014400">
    <property type="component" value="Unassembled WGS sequence"/>
</dbReference>
<accession>S3BP01</accession>
<dbReference type="STRING" id="1203554.HMPREF1476_00411"/>
<dbReference type="EMBL" id="ATCF01000005">
    <property type="protein sequence ID" value="EPE01101.1"/>
    <property type="molecule type" value="Genomic_DNA"/>
</dbReference>
<sequence length="570" mass="62487">MGSQHRCGLQRVLPHLKTRVRHFITDRRGAAAMFLGLGILPAMALGTGAVLVNREFMNLSAMQSAVDTSSIALAKIQSIGADSYLTTAVAQQWVDENSKLFEETLEVKSVLPTFAEKSISVSAQYASKPRLTGAIGSLFSKEKELSVQAIAQFFPSSLEVVFTIDNSADSPAGQQVASGMEKVLNKLFEGKSYDKTIHVSVFAVGTHMNLGTKYADIISMESRALPKPGSKYFGSTETQYKHQKEILEGISPALVNDLLNPGGPGFDAGVALVARPDIAEDGIDGYLARLDYPPESEDEKFRLIVSDNRKLKEGNNDISYLTDYLAGFGRGLGGWWSTSSTVDAKDFFCVPDNWWTMGNHADTRYAGWFSGDPNSWSGWRFSDLGEIGDGVVHFPMMGPLMPLLANSSTVSEITERVKQSIAVNTGSVDEHFTWSYRLLSPNWAKVWSDDGTYPAPYGSGTLKHAWINVGRPTGGGYSSPEDFDYDQPNILPGIFAKFAERKIVLHLILDDPPEGTMKDIEDAMDRYGKTLGWETIDLTDGKGSDLYERIAQNIQRPASMVRLVAKLTDN</sequence>
<dbReference type="HOGENOM" id="CLU_478104_0_0_4"/>
<gene>
    <name evidence="2" type="ORF">HMPREF1476_00411</name>
</gene>
<reference evidence="2 3" key="1">
    <citation type="submission" date="2013-04" db="EMBL/GenBank/DDBJ databases">
        <title>The Genome Sequence of Sutterella wadsworthensis HGA0223.</title>
        <authorList>
            <consortium name="The Broad Institute Genomics Platform"/>
            <person name="Earl A."/>
            <person name="Ward D."/>
            <person name="Feldgarden M."/>
            <person name="Gevers D."/>
            <person name="Schmidt T.M."/>
            <person name="Dover J."/>
            <person name="Dai D."/>
            <person name="Walker B."/>
            <person name="Young S."/>
            <person name="Zeng Q."/>
            <person name="Gargeya S."/>
            <person name="Fitzgerald M."/>
            <person name="Haas B."/>
            <person name="Abouelleil A."/>
            <person name="Allen A.W."/>
            <person name="Alvarado L."/>
            <person name="Arachchi H.M."/>
            <person name="Berlin A.M."/>
            <person name="Chapman S.B."/>
            <person name="Gainer-Dewar J."/>
            <person name="Goldberg J."/>
            <person name="Griggs A."/>
            <person name="Gujja S."/>
            <person name="Hansen M."/>
            <person name="Howarth C."/>
            <person name="Imamovic A."/>
            <person name="Ireland A."/>
            <person name="Larimer J."/>
            <person name="McCowan C."/>
            <person name="Murphy C."/>
            <person name="Pearson M."/>
            <person name="Poon T.W."/>
            <person name="Priest M."/>
            <person name="Roberts A."/>
            <person name="Saif S."/>
            <person name="Shea T."/>
            <person name="Sisk P."/>
            <person name="Sykes S."/>
            <person name="Wortman J."/>
            <person name="Nusbaum C."/>
            <person name="Birren B."/>
        </authorList>
    </citation>
    <scope>NUCLEOTIDE SEQUENCE [LARGE SCALE GENOMIC DNA]</scope>
    <source>
        <strain evidence="2 3">HGA0223</strain>
    </source>
</reference>
<organism evidence="2 3">
    <name type="scientific">Sutterella wadsworthensis HGA0223</name>
    <dbReference type="NCBI Taxonomy" id="1203554"/>
    <lineage>
        <taxon>Bacteria</taxon>
        <taxon>Pseudomonadati</taxon>
        <taxon>Pseudomonadota</taxon>
        <taxon>Betaproteobacteria</taxon>
        <taxon>Burkholderiales</taxon>
        <taxon>Sutterellaceae</taxon>
        <taxon>Sutterella</taxon>
    </lineage>
</organism>
<proteinExistence type="predicted"/>
<evidence type="ECO:0000313" key="3">
    <source>
        <dbReference type="Proteomes" id="UP000014400"/>
    </source>
</evidence>
<protein>
    <submittedName>
        <fullName evidence="2">Uncharacterized protein</fullName>
    </submittedName>
</protein>
<dbReference type="AlphaFoldDB" id="S3BP01"/>
<keyword evidence="1" id="KW-0812">Transmembrane</keyword>
<keyword evidence="3" id="KW-1185">Reference proteome</keyword>
<comment type="caution">
    <text evidence="2">The sequence shown here is derived from an EMBL/GenBank/DDBJ whole genome shotgun (WGS) entry which is preliminary data.</text>
</comment>
<evidence type="ECO:0000313" key="2">
    <source>
        <dbReference type="EMBL" id="EPE01101.1"/>
    </source>
</evidence>
<dbReference type="PATRIC" id="fig|1203554.3.peg.393"/>
<name>S3BP01_9BURK</name>
<feature type="transmembrane region" description="Helical" evidence="1">
    <location>
        <begin position="29"/>
        <end position="52"/>
    </location>
</feature>
<dbReference type="eggNOG" id="ENOG5030YIB">
    <property type="taxonomic scope" value="Bacteria"/>
</dbReference>
<evidence type="ECO:0000256" key="1">
    <source>
        <dbReference type="SAM" id="Phobius"/>
    </source>
</evidence>
<keyword evidence="1" id="KW-0472">Membrane</keyword>
<keyword evidence="1" id="KW-1133">Transmembrane helix</keyword>